<gene>
    <name evidence="1" type="ORF">ACFQ5J_05280</name>
</gene>
<accession>A0ABW4E417</accession>
<dbReference type="Proteomes" id="UP001597252">
    <property type="component" value="Unassembled WGS sequence"/>
</dbReference>
<sequence>MMLNHGNKKMAAASAMTNQLAQTVQDWLTALPAVSITAEFS</sequence>
<dbReference type="RefSeq" id="WP_274379974.1">
    <property type="nucleotide sequence ID" value="NZ_JBHTON010000014.1"/>
</dbReference>
<name>A0ABW4E417_9LACO</name>
<protein>
    <submittedName>
        <fullName evidence="1">Uncharacterized protein</fullName>
    </submittedName>
</protein>
<proteinExistence type="predicted"/>
<dbReference type="EMBL" id="JBHTON010000014">
    <property type="protein sequence ID" value="MFD1484637.1"/>
    <property type="molecule type" value="Genomic_DNA"/>
</dbReference>
<evidence type="ECO:0000313" key="2">
    <source>
        <dbReference type="Proteomes" id="UP001597252"/>
    </source>
</evidence>
<reference evidence="2" key="1">
    <citation type="journal article" date="2019" name="Int. J. Syst. Evol. Microbiol.">
        <title>The Global Catalogue of Microorganisms (GCM) 10K type strain sequencing project: providing services to taxonomists for standard genome sequencing and annotation.</title>
        <authorList>
            <consortium name="The Broad Institute Genomics Platform"/>
            <consortium name="The Broad Institute Genome Sequencing Center for Infectious Disease"/>
            <person name="Wu L."/>
            <person name="Ma J."/>
        </authorList>
    </citation>
    <scope>NUCLEOTIDE SEQUENCE [LARGE SCALE GENOMIC DNA]</scope>
    <source>
        <strain evidence="2">CCM 8903</strain>
    </source>
</reference>
<evidence type="ECO:0000313" key="1">
    <source>
        <dbReference type="EMBL" id="MFD1484637.1"/>
    </source>
</evidence>
<keyword evidence="2" id="KW-1185">Reference proteome</keyword>
<organism evidence="1 2">
    <name type="scientific">Lacticaseibacillus baoqingensis</name>
    <dbReference type="NCBI Taxonomy" id="2486013"/>
    <lineage>
        <taxon>Bacteria</taxon>
        <taxon>Bacillati</taxon>
        <taxon>Bacillota</taxon>
        <taxon>Bacilli</taxon>
        <taxon>Lactobacillales</taxon>
        <taxon>Lactobacillaceae</taxon>
        <taxon>Lacticaseibacillus</taxon>
    </lineage>
</organism>
<comment type="caution">
    <text evidence="1">The sequence shown here is derived from an EMBL/GenBank/DDBJ whole genome shotgun (WGS) entry which is preliminary data.</text>
</comment>